<feature type="signal peptide" evidence="3">
    <location>
        <begin position="1"/>
        <end position="21"/>
    </location>
</feature>
<dbReference type="InterPro" id="IPR029058">
    <property type="entry name" value="AB_hydrolase_fold"/>
</dbReference>
<evidence type="ECO:0000259" key="5">
    <source>
        <dbReference type="Pfam" id="PF20434"/>
    </source>
</evidence>
<dbReference type="SUPFAM" id="SSF53474">
    <property type="entry name" value="alpha/beta-Hydrolases"/>
    <property type="match status" value="1"/>
</dbReference>
<keyword evidence="3" id="KW-0732">Signal</keyword>
<dbReference type="GO" id="GO:0004806">
    <property type="term" value="F:triacylglycerol lipase activity"/>
    <property type="evidence" value="ECO:0007669"/>
    <property type="project" value="TreeGrafter"/>
</dbReference>
<comment type="similarity">
    <text evidence="1">Belongs to the 'GDXG' lipolytic enzyme family.</text>
</comment>
<dbReference type="InterPro" id="IPR050300">
    <property type="entry name" value="GDXG_lipolytic_enzyme"/>
</dbReference>
<evidence type="ECO:0000259" key="4">
    <source>
        <dbReference type="Pfam" id="PF01738"/>
    </source>
</evidence>
<dbReference type="STRING" id="221126.SAMN04489722_105117"/>
<organism evidence="6 7">
    <name type="scientific">Algibacter lectus</name>
    <dbReference type="NCBI Taxonomy" id="221126"/>
    <lineage>
        <taxon>Bacteria</taxon>
        <taxon>Pseudomonadati</taxon>
        <taxon>Bacteroidota</taxon>
        <taxon>Flavobacteriia</taxon>
        <taxon>Flavobacteriales</taxon>
        <taxon>Flavobacteriaceae</taxon>
        <taxon>Algibacter</taxon>
    </lineage>
</organism>
<evidence type="ECO:0000256" key="1">
    <source>
        <dbReference type="ARBA" id="ARBA00010515"/>
    </source>
</evidence>
<dbReference type="PANTHER" id="PTHR48081">
    <property type="entry name" value="AB HYDROLASE SUPERFAMILY PROTEIN C4A8.06C"/>
    <property type="match status" value="1"/>
</dbReference>
<dbReference type="PANTHER" id="PTHR48081:SF30">
    <property type="entry name" value="ACETYL-HYDROLASE LIPR-RELATED"/>
    <property type="match status" value="1"/>
</dbReference>
<dbReference type="EMBL" id="BBNU01000002">
    <property type="protein sequence ID" value="GAL78091.1"/>
    <property type="molecule type" value="Genomic_DNA"/>
</dbReference>
<evidence type="ECO:0000313" key="7">
    <source>
        <dbReference type="Proteomes" id="UP000029643"/>
    </source>
</evidence>
<evidence type="ECO:0000256" key="2">
    <source>
        <dbReference type="ARBA" id="ARBA00022801"/>
    </source>
</evidence>
<feature type="domain" description="Dienelactone hydrolase" evidence="4">
    <location>
        <begin position="197"/>
        <end position="261"/>
    </location>
</feature>
<feature type="chain" id="PRO_5001867825" evidence="3">
    <location>
        <begin position="22"/>
        <end position="291"/>
    </location>
</feature>
<sequence>MNFKKALFTVLGLMIFASCNGQNNQDVVTKEAIYKVINNDSLMLRVYFPDNFKKKKKYPTIVFFFGGGWNGGTITQFEDQSKYFASRGMVTAVVDYRVKSRNKTTPFDAVKDAKSAMRYLKIHAKDFGIDTKKMVASGGSAGGHLAAATTLLPGLNESTDDLSVSPKATALILFNPVIDNGEGGYGYERIGDRYMEISPMHNITKGAPPTIFFLGDNDKHIPVATGKEYKSRMEAVGSRCDLFIYEGQEHGFFNKSKKKGKYYYETVYEADLFLQSLGYLKGKATITKAEN</sequence>
<comment type="caution">
    <text evidence="6">The sequence shown here is derived from an EMBL/GenBank/DDBJ whole genome shotgun (WGS) entry which is preliminary data.</text>
</comment>
<dbReference type="RefSeq" id="WP_042495654.1">
    <property type="nucleotide sequence ID" value="NZ_BBNU01000002.1"/>
</dbReference>
<dbReference type="InterPro" id="IPR002925">
    <property type="entry name" value="Dienelactn_hydro"/>
</dbReference>
<accession>A0A090WM61</accession>
<evidence type="ECO:0000256" key="3">
    <source>
        <dbReference type="SAM" id="SignalP"/>
    </source>
</evidence>
<gene>
    <name evidence="6" type="ORF">JCM19274_4590</name>
</gene>
<dbReference type="Pfam" id="PF20434">
    <property type="entry name" value="BD-FAE"/>
    <property type="match status" value="1"/>
</dbReference>
<protein>
    <submittedName>
        <fullName evidence="6">Probable lipase/esterase</fullName>
    </submittedName>
</protein>
<name>A0A090WM61_9FLAO</name>
<dbReference type="AlphaFoldDB" id="A0A090WM61"/>
<dbReference type="Pfam" id="PF01738">
    <property type="entry name" value="DLH"/>
    <property type="match status" value="1"/>
</dbReference>
<dbReference type="PROSITE" id="PS51257">
    <property type="entry name" value="PROKAR_LIPOPROTEIN"/>
    <property type="match status" value="1"/>
</dbReference>
<dbReference type="InterPro" id="IPR049492">
    <property type="entry name" value="BD-FAE-like_dom"/>
</dbReference>
<proteinExistence type="inferred from homology"/>
<evidence type="ECO:0000313" key="6">
    <source>
        <dbReference type="EMBL" id="GAL78091.1"/>
    </source>
</evidence>
<feature type="domain" description="BD-FAE-like" evidence="5">
    <location>
        <begin position="46"/>
        <end position="156"/>
    </location>
</feature>
<keyword evidence="2" id="KW-0378">Hydrolase</keyword>
<dbReference type="ESTHER" id="9flao-a0a090wm61">
    <property type="family name" value="BD-FAE"/>
</dbReference>
<dbReference type="Proteomes" id="UP000029643">
    <property type="component" value="Unassembled WGS sequence"/>
</dbReference>
<dbReference type="Gene3D" id="3.40.50.1820">
    <property type="entry name" value="alpha/beta hydrolase"/>
    <property type="match status" value="1"/>
</dbReference>
<reference evidence="6 7" key="1">
    <citation type="journal article" date="2014" name="Genome Announc.">
        <title>Draft Genome Sequences of Marine Flavobacterium Algibacter lectus Strains SS8 and NR4.</title>
        <authorList>
            <person name="Takatani N."/>
            <person name="Nakanishi M."/>
            <person name="Meirelles P."/>
            <person name="Mino S."/>
            <person name="Suda W."/>
            <person name="Oshima K."/>
            <person name="Hattori M."/>
            <person name="Ohkuma M."/>
            <person name="Hosokawa M."/>
            <person name="Miyashita K."/>
            <person name="Thompson F.L."/>
            <person name="Niwa A."/>
            <person name="Sawabe T."/>
            <person name="Sawabe T."/>
        </authorList>
    </citation>
    <scope>NUCLEOTIDE SEQUENCE [LARGE SCALE GENOMIC DNA]</scope>
    <source>
        <strain evidence="7">JCM19274</strain>
    </source>
</reference>